<dbReference type="AlphaFoldDB" id="A0A318KL68"/>
<dbReference type="EMBL" id="QJKH01000011">
    <property type="protein sequence ID" value="PXX77388.1"/>
    <property type="molecule type" value="Genomic_DNA"/>
</dbReference>
<name>A0A318KL68_9FIRM</name>
<evidence type="ECO:0000313" key="3">
    <source>
        <dbReference type="Proteomes" id="UP000247612"/>
    </source>
</evidence>
<organism evidence="2 3">
    <name type="scientific">Dielma fastidiosa</name>
    <dbReference type="NCBI Taxonomy" id="1034346"/>
    <lineage>
        <taxon>Bacteria</taxon>
        <taxon>Bacillati</taxon>
        <taxon>Bacillota</taxon>
        <taxon>Erysipelotrichia</taxon>
        <taxon>Erysipelotrichales</taxon>
        <taxon>Erysipelotrichaceae</taxon>
        <taxon>Dielma</taxon>
    </lineage>
</organism>
<keyword evidence="1" id="KW-0472">Membrane</keyword>
<comment type="caution">
    <text evidence="2">The sequence shown here is derived from an EMBL/GenBank/DDBJ whole genome shotgun (WGS) entry which is preliminary data.</text>
</comment>
<keyword evidence="1" id="KW-1133">Transmembrane helix</keyword>
<evidence type="ECO:0000313" key="2">
    <source>
        <dbReference type="EMBL" id="PXX77388.1"/>
    </source>
</evidence>
<accession>A0A318KL68</accession>
<proteinExistence type="predicted"/>
<feature type="transmembrane region" description="Helical" evidence="1">
    <location>
        <begin position="6"/>
        <end position="25"/>
    </location>
</feature>
<keyword evidence="1" id="KW-0812">Transmembrane</keyword>
<protein>
    <submittedName>
        <fullName evidence="2">Uncharacterized protein</fullName>
    </submittedName>
</protein>
<evidence type="ECO:0000256" key="1">
    <source>
        <dbReference type="SAM" id="Phobius"/>
    </source>
</evidence>
<sequence length="143" mass="16323">MLVSFVSLFIAVVSVLISAISLLLSNRPYIDVTIMLINGRRYMRLKNYGNQTALVKSVVYNTDLTEQYFSRESSLPLPFVGDEFTVAPSQSHFAHLTNSFIDIEYEIRYTNRLLTFKKKGKLSGLKGINFIATEDREFINTLL</sequence>
<reference evidence="2 3" key="1">
    <citation type="submission" date="2018-05" db="EMBL/GenBank/DDBJ databases">
        <title>Genomic Encyclopedia of Type Strains, Phase IV (KMG-IV): sequencing the most valuable type-strain genomes for metagenomic binning, comparative biology and taxonomic classification.</title>
        <authorList>
            <person name="Goeker M."/>
        </authorList>
    </citation>
    <scope>NUCLEOTIDE SEQUENCE [LARGE SCALE GENOMIC DNA]</scope>
    <source>
        <strain evidence="2 3">JC118</strain>
    </source>
</reference>
<gene>
    <name evidence="2" type="ORF">DES51_111140</name>
</gene>
<dbReference type="Proteomes" id="UP000247612">
    <property type="component" value="Unassembled WGS sequence"/>
</dbReference>
<keyword evidence="3" id="KW-1185">Reference proteome</keyword>
<dbReference type="STRING" id="1034346.GCA_000313565_03304"/>